<keyword evidence="2" id="KW-0175">Coiled coil</keyword>
<organism evidence="3 4">
    <name type="scientific">Salinicoccus jeotgali</name>
    <dbReference type="NCBI Taxonomy" id="381634"/>
    <lineage>
        <taxon>Bacteria</taxon>
        <taxon>Bacillati</taxon>
        <taxon>Bacillota</taxon>
        <taxon>Bacilli</taxon>
        <taxon>Bacillales</taxon>
        <taxon>Staphylococcaceae</taxon>
        <taxon>Salinicoccus</taxon>
    </lineage>
</organism>
<comment type="caution">
    <text evidence="3">The sequence shown here is derived from an EMBL/GenBank/DDBJ whole genome shotgun (WGS) entry which is preliminary data.</text>
</comment>
<evidence type="ECO:0008006" key="5">
    <source>
        <dbReference type="Google" id="ProtNLM"/>
    </source>
</evidence>
<dbReference type="InterPro" id="IPR006116">
    <property type="entry name" value="NT_2-5OAS_ClassI-CCAase"/>
</dbReference>
<keyword evidence="4" id="KW-1185">Reference proteome</keyword>
<proteinExistence type="predicted"/>
<evidence type="ECO:0000256" key="2">
    <source>
        <dbReference type="SAM" id="Coils"/>
    </source>
</evidence>
<name>A0ABP7EZQ8_9STAP</name>
<evidence type="ECO:0000256" key="1">
    <source>
        <dbReference type="ARBA" id="ARBA00023118"/>
    </source>
</evidence>
<sequence>MGNHQYFYDLLSNIEPSKSTKRYVSSLQKSLRSFLESNEQYKHIHVDTFISGSFAKNIAIRPSIDEDKQDVDIIIVVNYNKDSSPEYILNELKDILSSQSKYKYNRLQSKSVGIDMANYHVDVVPLVKDDDQFWIGDRKTNEWTLTDPKSHIKWSTTTNKSNESKYTSLVKLFKWWRKNKKNSGNIKLPKGILLEKIIADNIGDSKYDIENLLLTTFENIVKAYKENCAVYEIKPVINDPILQENNLAGNYSLEDFKMFIELIEQDLEKLKTSNFNIDIWKELFGEKSAQSKEEIQEEYMLTVKRQMDDLLNEIVVKSQKLTLDVKEYEQKRKELDDREANLSNRHKKIQDELDELKYDLYIDFFQEAKYSLPKELIKSLGREYWIQKIEILERINRKKKRNFRGYEYSYLAEVYKALELNEKFYNSVCNMVKDNCYLSIFEVKDVIEKTPYRTTLIDYLKSAIKQDDYSNINESYREALELLEKNRP</sequence>
<dbReference type="Gene3D" id="3.30.460.10">
    <property type="entry name" value="Beta Polymerase, domain 2"/>
    <property type="match status" value="1"/>
</dbReference>
<dbReference type="Pfam" id="PF18144">
    <property type="entry name" value="SMODS"/>
    <property type="match status" value="1"/>
</dbReference>
<evidence type="ECO:0000313" key="3">
    <source>
        <dbReference type="EMBL" id="GAA3728081.1"/>
    </source>
</evidence>
<feature type="coiled-coil region" evidence="2">
    <location>
        <begin position="311"/>
        <end position="359"/>
    </location>
</feature>
<dbReference type="EMBL" id="BAABCK010000055">
    <property type="protein sequence ID" value="GAA3728081.1"/>
    <property type="molecule type" value="Genomic_DNA"/>
</dbReference>
<dbReference type="RefSeq" id="WP_344703276.1">
    <property type="nucleotide sequence ID" value="NZ_BAABCK010000055.1"/>
</dbReference>
<accession>A0ABP7EZQ8</accession>
<dbReference type="SUPFAM" id="SSF81301">
    <property type="entry name" value="Nucleotidyltransferase"/>
    <property type="match status" value="1"/>
</dbReference>
<keyword evidence="1" id="KW-0051">Antiviral defense</keyword>
<dbReference type="Proteomes" id="UP001500920">
    <property type="component" value="Unassembled WGS sequence"/>
</dbReference>
<dbReference type="CDD" id="cd05400">
    <property type="entry name" value="NT_2-5OAS_ClassI-CCAase"/>
    <property type="match status" value="1"/>
</dbReference>
<dbReference type="InterPro" id="IPR043519">
    <property type="entry name" value="NT_sf"/>
</dbReference>
<protein>
    <recommendedName>
        <fullName evidence="5">Nucleotidyltransferase</fullName>
    </recommendedName>
</protein>
<gene>
    <name evidence="3" type="ORF">GCM10022378_16130</name>
</gene>
<reference evidence="4" key="1">
    <citation type="journal article" date="2019" name="Int. J. Syst. Evol. Microbiol.">
        <title>The Global Catalogue of Microorganisms (GCM) 10K type strain sequencing project: providing services to taxonomists for standard genome sequencing and annotation.</title>
        <authorList>
            <consortium name="The Broad Institute Genomics Platform"/>
            <consortium name="The Broad Institute Genome Sequencing Center for Infectious Disease"/>
            <person name="Wu L."/>
            <person name="Ma J."/>
        </authorList>
    </citation>
    <scope>NUCLEOTIDE SEQUENCE [LARGE SCALE GENOMIC DNA]</scope>
    <source>
        <strain evidence="4">JCM 16981</strain>
    </source>
</reference>
<evidence type="ECO:0000313" key="4">
    <source>
        <dbReference type="Proteomes" id="UP001500920"/>
    </source>
</evidence>